<dbReference type="AlphaFoldDB" id="A0A1Q8SPT9"/>
<dbReference type="Proteomes" id="UP000186878">
    <property type="component" value="Unassembled WGS sequence"/>
</dbReference>
<name>A0A1Q8SPT9_9GAMM</name>
<dbReference type="Pfam" id="PF23793">
    <property type="entry name" value="LysC"/>
    <property type="match status" value="1"/>
</dbReference>
<proteinExistence type="predicted"/>
<protein>
    <submittedName>
        <fullName evidence="1">Uncharacterized protein</fullName>
    </submittedName>
</protein>
<keyword evidence="2" id="KW-1185">Reference proteome</keyword>
<evidence type="ECO:0000313" key="2">
    <source>
        <dbReference type="Proteomes" id="UP000186878"/>
    </source>
</evidence>
<evidence type="ECO:0000313" key="1">
    <source>
        <dbReference type="EMBL" id="OLO03435.1"/>
    </source>
</evidence>
<dbReference type="EMBL" id="MSDO01000022">
    <property type="protein sequence ID" value="OLO03435.1"/>
    <property type="molecule type" value="Genomic_DNA"/>
</dbReference>
<organism evidence="1 2">
    <name type="scientific">Salinicola socius</name>
    <dbReference type="NCBI Taxonomy" id="404433"/>
    <lineage>
        <taxon>Bacteria</taxon>
        <taxon>Pseudomonadati</taxon>
        <taxon>Pseudomonadota</taxon>
        <taxon>Gammaproteobacteria</taxon>
        <taxon>Oceanospirillales</taxon>
        <taxon>Halomonadaceae</taxon>
        <taxon>Salinicola</taxon>
    </lineage>
</organism>
<dbReference type="InterPro" id="IPR058979">
    <property type="entry name" value="LysC-like"/>
</dbReference>
<accession>A0A1Q8SPT9</accession>
<sequence length="87" mass="9523">MTLSACSTTPQPDAPPIQQTLLTRCPQTLPPLTDGTGRDVVLTMRDWASQYQRCAIRHNGLLDALNATESETDALDEKARRSTPTPD</sequence>
<reference evidence="1 2" key="1">
    <citation type="submission" date="2016-12" db="EMBL/GenBank/DDBJ databases">
        <title>Draft genome sequences of strains Salinicola socius SMB35, Salinicola sp. MH3R3-1 and Chromohalobacter sp. SMB17 from the Verkhnekamsk potash mining region of Russia.</title>
        <authorList>
            <person name="Mavrodi D.V."/>
            <person name="Olsson B.E."/>
            <person name="Korsakova E.S."/>
            <person name="Pyankova A."/>
            <person name="Mavrodi O.V."/>
            <person name="Plotnikova E.G."/>
        </authorList>
    </citation>
    <scope>NUCLEOTIDE SEQUENCE [LARGE SCALE GENOMIC DNA]</scope>
    <source>
        <strain evidence="1 2">SMB35</strain>
    </source>
</reference>
<dbReference type="RefSeq" id="WP_075571034.1">
    <property type="nucleotide sequence ID" value="NZ_PZJS01000008.1"/>
</dbReference>
<gene>
    <name evidence="1" type="ORF">BTW07_14775</name>
</gene>
<comment type="caution">
    <text evidence="1">The sequence shown here is derived from an EMBL/GenBank/DDBJ whole genome shotgun (WGS) entry which is preliminary data.</text>
</comment>
<dbReference type="STRING" id="404433.BTW07_14775"/>